<comment type="caution">
    <text evidence="3">The sequence shown here is derived from an EMBL/GenBank/DDBJ whole genome shotgun (WGS) entry which is preliminary data.</text>
</comment>
<name>A0AAP0H9R1_9ASTR</name>
<evidence type="ECO:0000313" key="4">
    <source>
        <dbReference type="Proteomes" id="UP001408789"/>
    </source>
</evidence>
<sequence length="204" mass="23219">MKENDNIDSSTECVAGKLDEISDSDDSYESSKEDESDTLSDIDDFEVDSYLHGKEESRLKKVIWEHLNRGYVQEQAAKEAAAAAARKLYTGNSEEVREARARAAAQAVTSKKEKEKRKRKLEVKNAKPAETAAGQQLKKRLSSKINYDVLNDLFGDEEPSPRVDDVSKVKGKEITNEDDEIDDDEWKYDDEQEMSGYVDYDQEY</sequence>
<feature type="compositionally biased region" description="Basic and acidic residues" evidence="1">
    <location>
        <begin position="159"/>
        <end position="175"/>
    </location>
</feature>
<reference evidence="3 4" key="1">
    <citation type="submission" date="2024-04" db="EMBL/GenBank/DDBJ databases">
        <title>The reference genome of an endangered Asteraceae, Deinandra increscens subsp. villosa, native to the Central Coast of California.</title>
        <authorList>
            <person name="Guilliams M."/>
            <person name="Hasenstab-Lehman K."/>
            <person name="Meyer R."/>
            <person name="Mcevoy S."/>
        </authorList>
    </citation>
    <scope>NUCLEOTIDE SEQUENCE [LARGE SCALE GENOMIC DNA]</scope>
    <source>
        <tissue evidence="3">Leaf</tissue>
    </source>
</reference>
<feature type="domain" description="Brf1 TBP-binding" evidence="2">
    <location>
        <begin position="40"/>
        <end position="154"/>
    </location>
</feature>
<feature type="region of interest" description="Disordered" evidence="1">
    <location>
        <begin position="106"/>
        <end position="137"/>
    </location>
</feature>
<feature type="compositionally biased region" description="Acidic residues" evidence="1">
    <location>
        <begin position="21"/>
        <end position="40"/>
    </location>
</feature>
<dbReference type="Proteomes" id="UP001408789">
    <property type="component" value="Unassembled WGS sequence"/>
</dbReference>
<keyword evidence="4" id="KW-1185">Reference proteome</keyword>
<accession>A0AAP0H9R1</accession>
<dbReference type="AlphaFoldDB" id="A0AAP0H9R1"/>
<organism evidence="3 4">
    <name type="scientific">Deinandra increscens subsp. villosa</name>
    <dbReference type="NCBI Taxonomy" id="3103831"/>
    <lineage>
        <taxon>Eukaryota</taxon>
        <taxon>Viridiplantae</taxon>
        <taxon>Streptophyta</taxon>
        <taxon>Embryophyta</taxon>
        <taxon>Tracheophyta</taxon>
        <taxon>Spermatophyta</taxon>
        <taxon>Magnoliopsida</taxon>
        <taxon>eudicotyledons</taxon>
        <taxon>Gunneridae</taxon>
        <taxon>Pentapetalae</taxon>
        <taxon>asterids</taxon>
        <taxon>campanulids</taxon>
        <taxon>Asterales</taxon>
        <taxon>Asteraceae</taxon>
        <taxon>Asteroideae</taxon>
        <taxon>Heliantheae alliance</taxon>
        <taxon>Madieae</taxon>
        <taxon>Madiinae</taxon>
        <taxon>Deinandra</taxon>
    </lineage>
</organism>
<feature type="compositionally biased region" description="Acidic residues" evidence="1">
    <location>
        <begin position="176"/>
        <end position="193"/>
    </location>
</feature>
<feature type="region of interest" description="Disordered" evidence="1">
    <location>
        <begin position="152"/>
        <end position="204"/>
    </location>
</feature>
<feature type="region of interest" description="Disordered" evidence="1">
    <location>
        <begin position="1"/>
        <end position="40"/>
    </location>
</feature>
<dbReference type="Pfam" id="PF07741">
    <property type="entry name" value="BRF1"/>
    <property type="match status" value="1"/>
</dbReference>
<evidence type="ECO:0000313" key="3">
    <source>
        <dbReference type="EMBL" id="KAK9077026.1"/>
    </source>
</evidence>
<evidence type="ECO:0000259" key="2">
    <source>
        <dbReference type="Pfam" id="PF07741"/>
    </source>
</evidence>
<proteinExistence type="predicted"/>
<protein>
    <recommendedName>
        <fullName evidence="2">Brf1 TBP-binding domain-containing protein</fullName>
    </recommendedName>
</protein>
<dbReference type="Gene3D" id="1.20.5.650">
    <property type="entry name" value="Single helix bin"/>
    <property type="match status" value="1"/>
</dbReference>
<gene>
    <name evidence="3" type="ORF">SSX86_005361</name>
</gene>
<dbReference type="InterPro" id="IPR011665">
    <property type="entry name" value="BRF1_TBP-bd_dom"/>
</dbReference>
<dbReference type="EMBL" id="JBCNJP010000007">
    <property type="protein sequence ID" value="KAK9077026.1"/>
    <property type="molecule type" value="Genomic_DNA"/>
</dbReference>
<evidence type="ECO:0000256" key="1">
    <source>
        <dbReference type="SAM" id="MobiDB-lite"/>
    </source>
</evidence>